<keyword evidence="2 7" id="KW-0813">Transport</keyword>
<dbReference type="Gene3D" id="1.10.3720.10">
    <property type="entry name" value="MetI-like"/>
    <property type="match status" value="1"/>
</dbReference>
<feature type="transmembrane region" description="Helical" evidence="7">
    <location>
        <begin position="95"/>
        <end position="116"/>
    </location>
</feature>
<feature type="transmembrane region" description="Helical" evidence="7">
    <location>
        <begin position="29"/>
        <end position="58"/>
    </location>
</feature>
<keyword evidence="5 7" id="KW-1133">Transmembrane helix</keyword>
<dbReference type="AlphaFoldDB" id="A0A7W9ICQ1"/>
<evidence type="ECO:0000256" key="6">
    <source>
        <dbReference type="ARBA" id="ARBA00023136"/>
    </source>
</evidence>
<sequence>MTTLATRPAATAAPPPRAGARGPRVRRTLYWIATHAVAVALSVMFLGPLVFVALTALMTDDQALTGDLWPDTWNWGNFVEVFTRSPLLTWLANTFMYAGLGTAFMLLSSIPVAYALARFRFRGRRLAFLAVITMMMLPPQVVAVPVYLIWARLGLTDSLWPLILPMLLGDAFSIFLLRQFLVTIPREYTEAARVDGCSDFWTLIKVILPMARPAIAAVALFQFFYCWNDYYGPLLYTQTEQNNWTLSLGIASFRALHSVQWNLTMAATLLVMAPVIIVFFFAQRVFIEGVTLTGVKG</sequence>
<dbReference type="SUPFAM" id="SSF161098">
    <property type="entry name" value="MetI-like"/>
    <property type="match status" value="1"/>
</dbReference>
<keyword evidence="6 7" id="KW-0472">Membrane</keyword>
<feature type="region of interest" description="Disordered" evidence="8">
    <location>
        <begin position="1"/>
        <end position="22"/>
    </location>
</feature>
<feature type="transmembrane region" description="Helical" evidence="7">
    <location>
        <begin position="261"/>
        <end position="282"/>
    </location>
</feature>
<evidence type="ECO:0000256" key="3">
    <source>
        <dbReference type="ARBA" id="ARBA00022475"/>
    </source>
</evidence>
<dbReference type="PANTHER" id="PTHR43744:SF12">
    <property type="entry name" value="ABC TRANSPORTER PERMEASE PROTEIN MG189-RELATED"/>
    <property type="match status" value="1"/>
</dbReference>
<keyword evidence="11" id="KW-1185">Reference proteome</keyword>
<dbReference type="InterPro" id="IPR035906">
    <property type="entry name" value="MetI-like_sf"/>
</dbReference>
<name>A0A7W9ICQ1_9ACTN</name>
<proteinExistence type="inferred from homology"/>
<gene>
    <name evidence="10" type="ORF">F4562_000856</name>
</gene>
<evidence type="ECO:0000256" key="7">
    <source>
        <dbReference type="RuleBase" id="RU363032"/>
    </source>
</evidence>
<dbReference type="Pfam" id="PF00528">
    <property type="entry name" value="BPD_transp_1"/>
    <property type="match status" value="1"/>
</dbReference>
<comment type="similarity">
    <text evidence="7">Belongs to the binding-protein-dependent transport system permease family.</text>
</comment>
<dbReference type="GO" id="GO:0005886">
    <property type="term" value="C:plasma membrane"/>
    <property type="evidence" value="ECO:0007669"/>
    <property type="project" value="UniProtKB-SubCell"/>
</dbReference>
<comment type="subcellular location">
    <subcellularLocation>
        <location evidence="1 7">Cell membrane</location>
        <topology evidence="1 7">Multi-pass membrane protein</topology>
    </subcellularLocation>
</comment>
<feature type="transmembrane region" description="Helical" evidence="7">
    <location>
        <begin position="128"/>
        <end position="150"/>
    </location>
</feature>
<protein>
    <submittedName>
        <fullName evidence="10">Multiple sugar transport system permease protein</fullName>
    </submittedName>
</protein>
<evidence type="ECO:0000256" key="1">
    <source>
        <dbReference type="ARBA" id="ARBA00004651"/>
    </source>
</evidence>
<feature type="domain" description="ABC transmembrane type-1" evidence="9">
    <location>
        <begin position="91"/>
        <end position="282"/>
    </location>
</feature>
<comment type="caution">
    <text evidence="10">The sequence shown here is derived from an EMBL/GenBank/DDBJ whole genome shotgun (WGS) entry which is preliminary data.</text>
</comment>
<dbReference type="GO" id="GO:0055085">
    <property type="term" value="P:transmembrane transport"/>
    <property type="evidence" value="ECO:0007669"/>
    <property type="project" value="InterPro"/>
</dbReference>
<reference evidence="10 11" key="1">
    <citation type="submission" date="2020-08" db="EMBL/GenBank/DDBJ databases">
        <title>Sequencing the genomes of 1000 actinobacteria strains.</title>
        <authorList>
            <person name="Klenk H.-P."/>
        </authorList>
    </citation>
    <scope>NUCLEOTIDE SEQUENCE [LARGE SCALE GENOMIC DNA]</scope>
    <source>
        <strain evidence="10 11">DSM 46887</strain>
    </source>
</reference>
<evidence type="ECO:0000256" key="4">
    <source>
        <dbReference type="ARBA" id="ARBA00022692"/>
    </source>
</evidence>
<organism evidence="10 11">
    <name type="scientific">Streptosporangium becharense</name>
    <dbReference type="NCBI Taxonomy" id="1816182"/>
    <lineage>
        <taxon>Bacteria</taxon>
        <taxon>Bacillati</taxon>
        <taxon>Actinomycetota</taxon>
        <taxon>Actinomycetes</taxon>
        <taxon>Streptosporangiales</taxon>
        <taxon>Streptosporangiaceae</taxon>
        <taxon>Streptosporangium</taxon>
    </lineage>
</organism>
<accession>A0A7W9ICQ1</accession>
<evidence type="ECO:0000313" key="11">
    <source>
        <dbReference type="Proteomes" id="UP000540685"/>
    </source>
</evidence>
<evidence type="ECO:0000256" key="5">
    <source>
        <dbReference type="ARBA" id="ARBA00022989"/>
    </source>
</evidence>
<dbReference type="EMBL" id="JACHMP010000001">
    <property type="protein sequence ID" value="MBB5817794.1"/>
    <property type="molecule type" value="Genomic_DNA"/>
</dbReference>
<keyword evidence="10" id="KW-0762">Sugar transport</keyword>
<keyword evidence="3" id="KW-1003">Cell membrane</keyword>
<evidence type="ECO:0000256" key="2">
    <source>
        <dbReference type="ARBA" id="ARBA00022448"/>
    </source>
</evidence>
<evidence type="ECO:0000256" key="8">
    <source>
        <dbReference type="SAM" id="MobiDB-lite"/>
    </source>
</evidence>
<keyword evidence="4 7" id="KW-0812">Transmembrane</keyword>
<dbReference type="Proteomes" id="UP000540685">
    <property type="component" value="Unassembled WGS sequence"/>
</dbReference>
<dbReference type="RefSeq" id="WP_311734184.1">
    <property type="nucleotide sequence ID" value="NZ_JACHMP010000001.1"/>
</dbReference>
<feature type="transmembrane region" description="Helical" evidence="7">
    <location>
        <begin position="202"/>
        <end position="225"/>
    </location>
</feature>
<evidence type="ECO:0000313" key="10">
    <source>
        <dbReference type="EMBL" id="MBB5817794.1"/>
    </source>
</evidence>
<dbReference type="InterPro" id="IPR000515">
    <property type="entry name" value="MetI-like"/>
</dbReference>
<dbReference type="PANTHER" id="PTHR43744">
    <property type="entry name" value="ABC TRANSPORTER PERMEASE PROTEIN MG189-RELATED-RELATED"/>
    <property type="match status" value="1"/>
</dbReference>
<dbReference type="PROSITE" id="PS50928">
    <property type="entry name" value="ABC_TM1"/>
    <property type="match status" value="1"/>
</dbReference>
<dbReference type="CDD" id="cd06261">
    <property type="entry name" value="TM_PBP2"/>
    <property type="match status" value="1"/>
</dbReference>
<evidence type="ECO:0000259" key="9">
    <source>
        <dbReference type="PROSITE" id="PS50928"/>
    </source>
</evidence>
<feature type="transmembrane region" description="Helical" evidence="7">
    <location>
        <begin position="162"/>
        <end position="181"/>
    </location>
</feature>